<dbReference type="EMBL" id="CP126665">
    <property type="protein sequence ID" value="WKA10005.1"/>
    <property type="molecule type" value="Genomic_DNA"/>
</dbReference>
<proteinExistence type="predicted"/>
<dbReference type="Proteomes" id="UP001227230">
    <property type="component" value="Chromosome 18"/>
</dbReference>
<dbReference type="PANTHER" id="PTHR33163:SF40">
    <property type="entry name" value="PROTEIN TIC 214"/>
    <property type="match status" value="1"/>
</dbReference>
<sequence>MHICKPIFVSFDIYGSIKLIFENWKEKHKKSKIANYAEEKTREKRQKAKREEKRRIKIVEASDTILFALVIRGSLLLTQSIFPKYVLLPSLIIAKNIDHMLLFQSPEWSKDLQDWNREMHAKISLN</sequence>
<protein>
    <submittedName>
        <fullName evidence="2">Uncharacterized protein</fullName>
    </submittedName>
</protein>
<keyword evidence="3" id="KW-1185">Reference proteome</keyword>
<gene>
    <name evidence="2" type="ORF">VitviT2T_027609</name>
</gene>
<evidence type="ECO:0000313" key="3">
    <source>
        <dbReference type="Proteomes" id="UP001227230"/>
    </source>
</evidence>
<dbReference type="InterPro" id="IPR008896">
    <property type="entry name" value="TIC214"/>
</dbReference>
<accession>A0ABY9DTS8</accession>
<reference evidence="2 3" key="1">
    <citation type="journal article" date="2023" name="Hortic Res">
        <title>The complete reference genome for grapevine (Vitis vinifera L.) genetics and breeding.</title>
        <authorList>
            <person name="Shi X."/>
            <person name="Cao S."/>
            <person name="Wang X."/>
            <person name="Huang S."/>
            <person name="Wang Y."/>
            <person name="Liu Z."/>
            <person name="Liu W."/>
            <person name="Leng X."/>
            <person name="Peng Y."/>
            <person name="Wang N."/>
            <person name="Wang Y."/>
            <person name="Ma Z."/>
            <person name="Xu X."/>
            <person name="Zhang F."/>
            <person name="Xue H."/>
            <person name="Zhong H."/>
            <person name="Wang Y."/>
            <person name="Zhang K."/>
            <person name="Velt A."/>
            <person name="Avia K."/>
            <person name="Holtgrawe D."/>
            <person name="Grimplet J."/>
            <person name="Matus J.T."/>
            <person name="Ware D."/>
            <person name="Wu X."/>
            <person name="Wang H."/>
            <person name="Liu C."/>
            <person name="Fang Y."/>
            <person name="Rustenholz C."/>
            <person name="Cheng Z."/>
            <person name="Xiao H."/>
            <person name="Zhou Y."/>
        </authorList>
    </citation>
    <scope>NUCLEOTIDE SEQUENCE [LARGE SCALE GENOMIC DNA]</scope>
    <source>
        <strain evidence="3">cv. Pinot noir / PN40024</strain>
        <tissue evidence="2">Leaf</tissue>
    </source>
</reference>
<name>A0ABY9DTS8_VITVI</name>
<evidence type="ECO:0000256" key="1">
    <source>
        <dbReference type="ARBA" id="ARBA00004141"/>
    </source>
</evidence>
<evidence type="ECO:0000313" key="2">
    <source>
        <dbReference type="EMBL" id="WKA10005.1"/>
    </source>
</evidence>
<dbReference type="Pfam" id="PF05758">
    <property type="entry name" value="Ycf1"/>
    <property type="match status" value="1"/>
</dbReference>
<comment type="subcellular location">
    <subcellularLocation>
        <location evidence="1">Membrane</location>
        <topology evidence="1">Multi-pass membrane protein</topology>
    </subcellularLocation>
</comment>
<organism evidence="2 3">
    <name type="scientific">Vitis vinifera</name>
    <name type="common">Grape</name>
    <dbReference type="NCBI Taxonomy" id="29760"/>
    <lineage>
        <taxon>Eukaryota</taxon>
        <taxon>Viridiplantae</taxon>
        <taxon>Streptophyta</taxon>
        <taxon>Embryophyta</taxon>
        <taxon>Tracheophyta</taxon>
        <taxon>Spermatophyta</taxon>
        <taxon>Magnoliopsida</taxon>
        <taxon>eudicotyledons</taxon>
        <taxon>Gunneridae</taxon>
        <taxon>Pentapetalae</taxon>
        <taxon>rosids</taxon>
        <taxon>Vitales</taxon>
        <taxon>Vitaceae</taxon>
        <taxon>Viteae</taxon>
        <taxon>Vitis</taxon>
    </lineage>
</organism>
<dbReference type="PANTHER" id="PTHR33163">
    <property type="entry name" value="PROTEIN TIC 214-RELATED"/>
    <property type="match status" value="1"/>
</dbReference>